<dbReference type="Pfam" id="PF03235">
    <property type="entry name" value="GmrSD_N"/>
    <property type="match status" value="1"/>
</dbReference>
<evidence type="ECO:0000259" key="2">
    <source>
        <dbReference type="Pfam" id="PF07510"/>
    </source>
</evidence>
<evidence type="ECO:0000259" key="1">
    <source>
        <dbReference type="Pfam" id="PF03235"/>
    </source>
</evidence>
<dbReference type="InterPro" id="IPR011089">
    <property type="entry name" value="GmrSD_C"/>
</dbReference>
<accession>A0AAP2GP90</accession>
<sequence>MIQPEFKSLIDIVSNKLFRIPEYQRHYSWTQEQRADLFNDLKKLHQVQSKVTDRTHFMATVVCYQTKEIKTVGSTKHTVYEIVDGQQRITTLVILFKAIAKVVAKINTQQASREADDLHRLLVKEDDSLIILQNNHDNREILRKYLTKGAGPDSSALETNADKNLAQAIVDCEKFVDEWPDKIELLTLVKNSLFFVFHTVEDSGSVYTVFEVLNGRGLDVDWLDKTKSILMGLLHEYGTDDTGNNTIFKDHLVEHHRYWSDIYKHLGKHSIPGHEIIRFTATLNSDEIFGRNLGPEDSIIFFRRHCSTGADTSDKVRRIGEVTLWIKNVTEKLARLYGDFRRNSVTGITQARLLALAIMLRDDLSEADREILIDAWERVTFRIYGMYDKDSRSKLGDYVRAAKSIYNDSSLTVEGMKKLIKEIGSEYPIGKAIDILRKGDCYTGWQTSLRYFLFRYEEYLLTQDNSQLNTTEWTKIWKESPNNSIEHILPQGDNTPTLPQWKHFKPIAYKACLHQLGNLTLLTPGLNSEAGQNSFEIKLTVYNRVSLKHLNDVKQTRAGEVRMQWTENDIKERTEDMLKFASTQWDDAQ</sequence>
<dbReference type="Pfam" id="PF07510">
    <property type="entry name" value="GmrSD_C"/>
    <property type="match status" value="1"/>
</dbReference>
<reference evidence="3 4" key="1">
    <citation type="submission" date="2021-05" db="EMBL/GenBank/DDBJ databases">
        <title>A Polyphasic approach of four new species of the genus Ohtaekwangia: Ohtaekwangia histidinii sp. nov., Ohtaekwangia cretensis sp. nov., Ohtaekwangia indiensis sp. nov., Ohtaekwangia reichenbachii sp. nov. from diverse environment.</title>
        <authorList>
            <person name="Octaviana S."/>
        </authorList>
    </citation>
    <scope>NUCLEOTIDE SEQUENCE [LARGE SCALE GENOMIC DNA]</scope>
    <source>
        <strain evidence="3 4">PWU5</strain>
    </source>
</reference>
<dbReference type="Proteomes" id="UP001319080">
    <property type="component" value="Unassembled WGS sequence"/>
</dbReference>
<organism evidence="3 4">
    <name type="scientific">Dawidia cretensis</name>
    <dbReference type="NCBI Taxonomy" id="2782350"/>
    <lineage>
        <taxon>Bacteria</taxon>
        <taxon>Pseudomonadati</taxon>
        <taxon>Bacteroidota</taxon>
        <taxon>Cytophagia</taxon>
        <taxon>Cytophagales</taxon>
        <taxon>Chryseotaleaceae</taxon>
        <taxon>Dawidia</taxon>
    </lineage>
</organism>
<evidence type="ECO:0000313" key="4">
    <source>
        <dbReference type="Proteomes" id="UP001319080"/>
    </source>
</evidence>
<feature type="domain" description="GmrSD restriction endonucleases N-terminal" evidence="1">
    <location>
        <begin position="11"/>
        <end position="230"/>
    </location>
</feature>
<comment type="caution">
    <text evidence="3">The sequence shown here is derived from an EMBL/GenBank/DDBJ whole genome shotgun (WGS) entry which is preliminary data.</text>
</comment>
<name>A0AAP2GP90_9BACT</name>
<gene>
    <name evidence="3" type="ORF">KK062_09055</name>
</gene>
<protein>
    <submittedName>
        <fullName evidence="3">DUF262 domain-containing protein</fullName>
    </submittedName>
</protein>
<dbReference type="AlphaFoldDB" id="A0AAP2GP90"/>
<dbReference type="RefSeq" id="WP_254083963.1">
    <property type="nucleotide sequence ID" value="NZ_JAHESE010000006.1"/>
</dbReference>
<dbReference type="InterPro" id="IPR004919">
    <property type="entry name" value="GmrSD_N"/>
</dbReference>
<feature type="domain" description="GmrSD restriction endonucleases C-terminal" evidence="2">
    <location>
        <begin position="436"/>
        <end position="579"/>
    </location>
</feature>
<keyword evidence="4" id="KW-1185">Reference proteome</keyword>
<dbReference type="PANTHER" id="PTHR35149">
    <property type="entry name" value="SLL5132 PROTEIN"/>
    <property type="match status" value="1"/>
</dbReference>
<dbReference type="PANTHER" id="PTHR35149:SF1">
    <property type="entry name" value="DUF5655 DOMAIN-CONTAINING PROTEIN"/>
    <property type="match status" value="1"/>
</dbReference>
<dbReference type="EMBL" id="JAHESE010000006">
    <property type="protein sequence ID" value="MBT1708371.1"/>
    <property type="molecule type" value="Genomic_DNA"/>
</dbReference>
<proteinExistence type="predicted"/>
<evidence type="ECO:0000313" key="3">
    <source>
        <dbReference type="EMBL" id="MBT1708371.1"/>
    </source>
</evidence>